<organism evidence="2 3">
    <name type="scientific">Methanimicrococcus hongohii</name>
    <dbReference type="NCBI Taxonomy" id="3028295"/>
    <lineage>
        <taxon>Archaea</taxon>
        <taxon>Methanobacteriati</taxon>
        <taxon>Methanobacteriota</taxon>
        <taxon>Stenosarchaea group</taxon>
        <taxon>Methanomicrobia</taxon>
        <taxon>Methanosarcinales</taxon>
        <taxon>Methanosarcinaceae</taxon>
        <taxon>Methanimicrococcus</taxon>
    </lineage>
</organism>
<evidence type="ECO:0000256" key="1">
    <source>
        <dbReference type="SAM" id="MobiDB-lite"/>
    </source>
</evidence>
<protein>
    <submittedName>
        <fullName evidence="2">Uncharacterized protein</fullName>
    </submittedName>
</protein>
<sequence>MIQKQKQILIVLIVLLAVVGMIGAGCLNKNENNTDKNGSAPAGSTSSGSSNTHNSSGSTQTTPGSSTPSSNSSANTQTSSSLPDVVVANHDGGSGGGSSRKSNTSENTSPAMLGDSPMVSEFNDTNDPNIKEVHIYVPSSEISGQAFSLQIPASITGFEVRSPELIDNNSVTTKAKTISFNFTENAADQSAVKNWGSFDLNVTCGDTVYKVSFYSSAVFKASASAGGSFEMVEIPKEDDNRAYFESTVEANSSKTVSSELMRILFTLTPDEGNVGILVLTDSQNQSVPLSQTGLNTYETTAAVSPQTYAVQAAFEKEVTGTYADGSEIRIEQNLNSQAQGKTIYLYVPANELSEKTLTIQLSGTVTAVPTTFDTSIISAINANGSSGLDIVLVSDLSGMQNGGVGLPDASFEVETSTGTYNVSILQSAVLKITVGSGCTLTTESGLSLEEGEYNYVVDVNFADTFTSTGTAVLKKSGTEDATFTLGTAYTFAESSTYELTIS</sequence>
<feature type="region of interest" description="Disordered" evidence="1">
    <location>
        <begin position="30"/>
        <end position="121"/>
    </location>
</feature>
<dbReference type="GeneID" id="85195128"/>
<feature type="compositionally biased region" description="Polar residues" evidence="1">
    <location>
        <begin position="100"/>
        <end position="110"/>
    </location>
</feature>
<feature type="compositionally biased region" description="Low complexity" evidence="1">
    <location>
        <begin position="37"/>
        <end position="81"/>
    </location>
</feature>
<evidence type="ECO:0000313" key="2">
    <source>
        <dbReference type="EMBL" id="WNY23319.1"/>
    </source>
</evidence>
<accession>A0AA96UZ27</accession>
<gene>
    <name evidence="2" type="ORF">MmiHf6_06240</name>
</gene>
<dbReference type="RefSeq" id="WP_316558332.1">
    <property type="nucleotide sequence ID" value="NZ_CP131059.1"/>
</dbReference>
<dbReference type="EMBL" id="CP131059">
    <property type="protein sequence ID" value="WNY23319.1"/>
    <property type="molecule type" value="Genomic_DNA"/>
</dbReference>
<dbReference type="Proteomes" id="UP001302978">
    <property type="component" value="Chromosome"/>
</dbReference>
<keyword evidence="3" id="KW-1185">Reference proteome</keyword>
<proteinExistence type="predicted"/>
<name>A0AA96UZ27_9EURY</name>
<dbReference type="PROSITE" id="PS51257">
    <property type="entry name" value="PROKAR_LIPOPROTEIN"/>
    <property type="match status" value="1"/>
</dbReference>
<evidence type="ECO:0000313" key="3">
    <source>
        <dbReference type="Proteomes" id="UP001302978"/>
    </source>
</evidence>
<dbReference type="AlphaFoldDB" id="A0AA96UZ27"/>
<dbReference type="KEGG" id="mehf:MmiHf6_06240"/>
<reference evidence="2 3" key="1">
    <citation type="submission" date="2023-07" db="EMBL/GenBank/DDBJ databases">
        <title>Closed genoem sequence of Methanomicrococcus sp. Hf6.</title>
        <authorList>
            <person name="Poehlein A."/>
            <person name="Protasov E."/>
            <person name="Platt K."/>
            <person name="Reeh H."/>
            <person name="Daniel R."/>
            <person name="Brune A."/>
        </authorList>
    </citation>
    <scope>NUCLEOTIDE SEQUENCE [LARGE SCALE GENOMIC DNA]</scope>
    <source>
        <strain evidence="2 3">Hf6</strain>
    </source>
</reference>